<protein>
    <submittedName>
        <fullName evidence="1">Uncharacterized protein</fullName>
    </submittedName>
</protein>
<organism evidence="1 2">
    <name type="scientific">Algibacter lectus</name>
    <dbReference type="NCBI Taxonomy" id="221126"/>
    <lineage>
        <taxon>Bacteria</taxon>
        <taxon>Pseudomonadati</taxon>
        <taxon>Bacteroidota</taxon>
        <taxon>Flavobacteriia</taxon>
        <taxon>Flavobacteriales</taxon>
        <taxon>Flavobacteriaceae</taxon>
        <taxon>Algibacter</taxon>
    </lineage>
</organism>
<dbReference type="PROSITE" id="PS51257">
    <property type="entry name" value="PROKAR_LIPOPROTEIN"/>
    <property type="match status" value="1"/>
</dbReference>
<proteinExistence type="predicted"/>
<reference evidence="1 2" key="1">
    <citation type="submission" date="2019-03" db="EMBL/GenBank/DDBJ databases">
        <title>Genomic Encyclopedia of Type Strains, Phase III (KMG-III): the genomes of soil and plant-associated and newly described type strains.</title>
        <authorList>
            <person name="Whitman W."/>
        </authorList>
    </citation>
    <scope>NUCLEOTIDE SEQUENCE [LARGE SCALE GENOMIC DNA]</scope>
    <source>
        <strain evidence="1 2">CECT 8301</strain>
    </source>
</reference>
<comment type="caution">
    <text evidence="1">The sequence shown here is derived from an EMBL/GenBank/DDBJ whole genome shotgun (WGS) entry which is preliminary data.</text>
</comment>
<dbReference type="OrthoDB" id="663527at2"/>
<evidence type="ECO:0000313" key="1">
    <source>
        <dbReference type="EMBL" id="TDY63429.1"/>
    </source>
</evidence>
<sequence length="183" mass="20834">MKYFKILFIPIMILIVGITISCERDDICPAITPTTPNLIIDLLDYTDEDSSKNVFKLVVIGVDNDEVLSGYEIVTSNQLVLPLKTTDNTTQYALINNYVLDDNDTPDDDTDDFLSDESNIDIITINYSRTEVFVSRACGYKTIYENVTVQIESDEDNWIESIQPLNSNQSVEDETETHFNLFH</sequence>
<evidence type="ECO:0000313" key="2">
    <source>
        <dbReference type="Proteomes" id="UP000294824"/>
    </source>
</evidence>
<dbReference type="AlphaFoldDB" id="A0A4R8MCB2"/>
<gene>
    <name evidence="1" type="ORF">DFQ06_0310</name>
</gene>
<name>A0A4R8MCB2_9FLAO</name>
<dbReference type="EMBL" id="SORL01000007">
    <property type="protein sequence ID" value="TDY63429.1"/>
    <property type="molecule type" value="Genomic_DNA"/>
</dbReference>
<dbReference type="Proteomes" id="UP000294824">
    <property type="component" value="Unassembled WGS sequence"/>
</dbReference>
<dbReference type="RefSeq" id="WP_133965619.1">
    <property type="nucleotide sequence ID" value="NZ_BBNQ01000004.1"/>
</dbReference>
<accession>A0A4R8MCB2</accession>
<dbReference type="Pfam" id="PF20050">
    <property type="entry name" value="DUF6452"/>
    <property type="match status" value="1"/>
</dbReference>
<dbReference type="InterPro" id="IPR045607">
    <property type="entry name" value="DUF6452"/>
</dbReference>
<keyword evidence="2" id="KW-1185">Reference proteome</keyword>